<sequence>MADNGDSDSTQRSSVSTPNLASLYDLDATHPSVPLLGSFTSFDKEKLDKEKANWNSWSRDMYLMMSLNRSYNYVTGDAVAPDTLLKPRALRNWNSNDWSTCAFLSSAISDAEWKALSDPPCSNAKAYWEKLKAHHSSDGPVVQVYLLKQAMNIVITSPLESITKTIDKAADLEHEAIQFQLQDHLQQATPQSPFSFTQIQAFLEDKQHLIDVNKCQNNPTSTPSSVALSMQEIINILLCSNCRKCGHKDKYCISQGGGIAGKMIEELKMQHRLDREASKMKSKTLATSSQKVCIPYKDANGQALILKVDVNIFQAAPVSNPTPFVGIASTLIEPYSMETLEMEGWMATYDMWDLPKINLPSVPITSEDFALSASTQASIGFQMIDTMLFKIYSGASAPISPIQLGGIVVKAIGIGNIVIHQAPGCTLILYNALHIPDASVHLVSISALWHYSQQKVNFDGPTYNVTFDGKVVGTSTLNAKTGLYDLDVPPINASAYAVTAPTMLETWHHCLGHTNYQCIQHMARNGMVKDENFGT</sequence>
<accession>A0A9P5NXA7</accession>
<evidence type="ECO:0000313" key="2">
    <source>
        <dbReference type="Proteomes" id="UP000724874"/>
    </source>
</evidence>
<reference evidence="1" key="1">
    <citation type="submission" date="2020-11" db="EMBL/GenBank/DDBJ databases">
        <authorList>
            <consortium name="DOE Joint Genome Institute"/>
            <person name="Ahrendt S."/>
            <person name="Riley R."/>
            <person name="Andreopoulos W."/>
            <person name="LaButti K."/>
            <person name="Pangilinan J."/>
            <person name="Ruiz-duenas F.J."/>
            <person name="Barrasa J.M."/>
            <person name="Sanchez-Garcia M."/>
            <person name="Camarero S."/>
            <person name="Miyauchi S."/>
            <person name="Serrano A."/>
            <person name="Linde D."/>
            <person name="Babiker R."/>
            <person name="Drula E."/>
            <person name="Ayuso-Fernandez I."/>
            <person name="Pacheco R."/>
            <person name="Padilla G."/>
            <person name="Ferreira P."/>
            <person name="Barriuso J."/>
            <person name="Kellner H."/>
            <person name="Castanera R."/>
            <person name="Alfaro M."/>
            <person name="Ramirez L."/>
            <person name="Pisabarro A.G."/>
            <person name="Kuo A."/>
            <person name="Tritt A."/>
            <person name="Lipzen A."/>
            <person name="He G."/>
            <person name="Yan M."/>
            <person name="Ng V."/>
            <person name="Cullen D."/>
            <person name="Martin F."/>
            <person name="Rosso M.-N."/>
            <person name="Henrissat B."/>
            <person name="Hibbett D."/>
            <person name="Martinez A.T."/>
            <person name="Grigoriev I.V."/>
        </authorList>
    </citation>
    <scope>NUCLEOTIDE SEQUENCE</scope>
    <source>
        <strain evidence="1">AH 44721</strain>
    </source>
</reference>
<dbReference type="OrthoDB" id="2941894at2759"/>
<keyword evidence="2" id="KW-1185">Reference proteome</keyword>
<evidence type="ECO:0000313" key="1">
    <source>
        <dbReference type="EMBL" id="KAF8908519.1"/>
    </source>
</evidence>
<dbReference type="AlphaFoldDB" id="A0A9P5NXA7"/>
<comment type="caution">
    <text evidence="1">The sequence shown here is derived from an EMBL/GenBank/DDBJ whole genome shotgun (WGS) entry which is preliminary data.</text>
</comment>
<name>A0A9P5NXA7_GYMJU</name>
<organism evidence="1 2">
    <name type="scientific">Gymnopilus junonius</name>
    <name type="common">Spectacular rustgill mushroom</name>
    <name type="synonym">Gymnopilus spectabilis subsp. junonius</name>
    <dbReference type="NCBI Taxonomy" id="109634"/>
    <lineage>
        <taxon>Eukaryota</taxon>
        <taxon>Fungi</taxon>
        <taxon>Dikarya</taxon>
        <taxon>Basidiomycota</taxon>
        <taxon>Agaricomycotina</taxon>
        <taxon>Agaricomycetes</taxon>
        <taxon>Agaricomycetidae</taxon>
        <taxon>Agaricales</taxon>
        <taxon>Agaricineae</taxon>
        <taxon>Hymenogastraceae</taxon>
        <taxon>Gymnopilus</taxon>
    </lineage>
</organism>
<dbReference type="Pfam" id="PF14223">
    <property type="entry name" value="Retrotran_gag_2"/>
    <property type="match status" value="1"/>
</dbReference>
<evidence type="ECO:0008006" key="3">
    <source>
        <dbReference type="Google" id="ProtNLM"/>
    </source>
</evidence>
<dbReference type="EMBL" id="JADNYJ010000011">
    <property type="protein sequence ID" value="KAF8908519.1"/>
    <property type="molecule type" value="Genomic_DNA"/>
</dbReference>
<proteinExistence type="predicted"/>
<dbReference type="Proteomes" id="UP000724874">
    <property type="component" value="Unassembled WGS sequence"/>
</dbReference>
<protein>
    <recommendedName>
        <fullName evidence="3">GAG-pre-integrase domain-containing protein</fullName>
    </recommendedName>
</protein>
<gene>
    <name evidence="1" type="ORF">CPB84DRAFT_1744153</name>
</gene>